<evidence type="ECO:0000313" key="2">
    <source>
        <dbReference type="Proteomes" id="UP001454036"/>
    </source>
</evidence>
<dbReference type="AlphaFoldDB" id="A0AAV3Q7B2"/>
<dbReference type="Proteomes" id="UP001454036">
    <property type="component" value="Unassembled WGS sequence"/>
</dbReference>
<organism evidence="1 2">
    <name type="scientific">Lithospermum erythrorhizon</name>
    <name type="common">Purple gromwell</name>
    <name type="synonym">Lithospermum officinale var. erythrorhizon</name>
    <dbReference type="NCBI Taxonomy" id="34254"/>
    <lineage>
        <taxon>Eukaryota</taxon>
        <taxon>Viridiplantae</taxon>
        <taxon>Streptophyta</taxon>
        <taxon>Embryophyta</taxon>
        <taxon>Tracheophyta</taxon>
        <taxon>Spermatophyta</taxon>
        <taxon>Magnoliopsida</taxon>
        <taxon>eudicotyledons</taxon>
        <taxon>Gunneridae</taxon>
        <taxon>Pentapetalae</taxon>
        <taxon>asterids</taxon>
        <taxon>lamiids</taxon>
        <taxon>Boraginales</taxon>
        <taxon>Boraginaceae</taxon>
        <taxon>Boraginoideae</taxon>
        <taxon>Lithospermeae</taxon>
        <taxon>Lithospermum</taxon>
    </lineage>
</organism>
<protein>
    <recommendedName>
        <fullName evidence="3">Retrotransposon gag domain-containing protein</fullName>
    </recommendedName>
</protein>
<dbReference type="PANTHER" id="PTHR37610:SF40">
    <property type="entry name" value="OS01G0909600 PROTEIN"/>
    <property type="match status" value="1"/>
</dbReference>
<name>A0AAV3Q7B2_LITER</name>
<proteinExistence type="predicted"/>
<accession>A0AAV3Q7B2</accession>
<evidence type="ECO:0008006" key="3">
    <source>
        <dbReference type="Google" id="ProtNLM"/>
    </source>
</evidence>
<evidence type="ECO:0000313" key="1">
    <source>
        <dbReference type="EMBL" id="GAA0159311.1"/>
    </source>
</evidence>
<dbReference type="PANTHER" id="PTHR37610">
    <property type="entry name" value="CCHC-TYPE DOMAIN-CONTAINING PROTEIN"/>
    <property type="match status" value="1"/>
</dbReference>
<reference evidence="1 2" key="1">
    <citation type="submission" date="2024-01" db="EMBL/GenBank/DDBJ databases">
        <title>The complete chloroplast genome sequence of Lithospermum erythrorhizon: insights into the phylogenetic relationship among Boraginaceae species and the maternal lineages of purple gromwells.</title>
        <authorList>
            <person name="Okada T."/>
            <person name="Watanabe K."/>
        </authorList>
    </citation>
    <scope>NUCLEOTIDE SEQUENCE [LARGE SCALE GENOMIC DNA]</scope>
</reference>
<gene>
    <name evidence="1" type="ORF">LIER_38839</name>
</gene>
<dbReference type="EMBL" id="BAABME010020085">
    <property type="protein sequence ID" value="GAA0159311.1"/>
    <property type="molecule type" value="Genomic_DNA"/>
</dbReference>
<keyword evidence="2" id="KW-1185">Reference proteome</keyword>
<sequence length="128" mass="14913">MVNAPNLKVYTRKRRVNIDPENGIGHENIPPLEEVNNLYDGMKEQFMFTSSAQKLWDEVISRYGVSNGPMLYQLKREITFLSQGSMYVVVYYSKLKRLWDELNKLEPLSICKCIAGYPCNVIQDFLKK</sequence>
<comment type="caution">
    <text evidence="1">The sequence shown here is derived from an EMBL/GenBank/DDBJ whole genome shotgun (WGS) entry which is preliminary data.</text>
</comment>